<feature type="non-terminal residue" evidence="2">
    <location>
        <position position="1"/>
    </location>
</feature>
<feature type="compositionally biased region" description="Pro residues" evidence="1">
    <location>
        <begin position="80"/>
        <end position="91"/>
    </location>
</feature>
<proteinExistence type="predicted"/>
<sequence>ARGRGTVREAWGIPRRGPPRREPAAVRDQPEHRRRPRPRRTPPLLQHLPRRRARSPRPRRKNLPGGRARGGQRLDRLPGRGPPPRPGPPQDPARSADAGHVGPPHPRTIGPVHGGERGRIPRTRPPENPLLPANRPAGRL</sequence>
<name>A0A6J4SIC6_9ACTN</name>
<organism evidence="2">
    <name type="scientific">uncultured Rubrobacteraceae bacterium</name>
    <dbReference type="NCBI Taxonomy" id="349277"/>
    <lineage>
        <taxon>Bacteria</taxon>
        <taxon>Bacillati</taxon>
        <taxon>Actinomycetota</taxon>
        <taxon>Rubrobacteria</taxon>
        <taxon>Rubrobacterales</taxon>
        <taxon>Rubrobacteraceae</taxon>
        <taxon>environmental samples</taxon>
    </lineage>
</organism>
<feature type="region of interest" description="Disordered" evidence="1">
    <location>
        <begin position="1"/>
        <end position="140"/>
    </location>
</feature>
<dbReference type="EMBL" id="CADCVM010000255">
    <property type="protein sequence ID" value="CAA9499845.1"/>
    <property type="molecule type" value="Genomic_DNA"/>
</dbReference>
<feature type="compositionally biased region" description="Basic residues" evidence="1">
    <location>
        <begin position="48"/>
        <end position="62"/>
    </location>
</feature>
<evidence type="ECO:0000313" key="2">
    <source>
        <dbReference type="EMBL" id="CAA9499845.1"/>
    </source>
</evidence>
<gene>
    <name evidence="2" type="ORF">AVDCRST_MAG05-2376</name>
</gene>
<feature type="non-terminal residue" evidence="2">
    <location>
        <position position="140"/>
    </location>
</feature>
<reference evidence="2" key="1">
    <citation type="submission" date="2020-02" db="EMBL/GenBank/DDBJ databases">
        <authorList>
            <person name="Meier V. D."/>
        </authorList>
    </citation>
    <scope>NUCLEOTIDE SEQUENCE</scope>
    <source>
        <strain evidence="2">AVDCRST_MAG05</strain>
    </source>
</reference>
<evidence type="ECO:0000256" key="1">
    <source>
        <dbReference type="SAM" id="MobiDB-lite"/>
    </source>
</evidence>
<dbReference type="AlphaFoldDB" id="A0A6J4SIC6"/>
<protein>
    <submittedName>
        <fullName evidence="2">Uncharacterized protein</fullName>
    </submittedName>
</protein>
<feature type="compositionally biased region" description="Basic and acidic residues" evidence="1">
    <location>
        <begin position="19"/>
        <end position="31"/>
    </location>
</feature>
<accession>A0A6J4SIC6</accession>